<proteinExistence type="inferred from homology"/>
<dbReference type="EMBL" id="JAJJMA010071957">
    <property type="protein sequence ID" value="MCL7027778.1"/>
    <property type="molecule type" value="Genomic_DNA"/>
</dbReference>
<comment type="caution">
    <text evidence="14">The sequence shown here is derived from an EMBL/GenBank/DDBJ whole genome shotgun (WGS) entry which is preliminary data.</text>
</comment>
<dbReference type="GO" id="GO:0006817">
    <property type="term" value="P:phosphate ion transport"/>
    <property type="evidence" value="ECO:0007669"/>
    <property type="project" value="UniProtKB-KW"/>
</dbReference>
<keyword evidence="6 11" id="KW-0812">Transmembrane</keyword>
<gene>
    <name evidence="14" type="ORF">MKW94_011114</name>
</gene>
<feature type="compositionally biased region" description="Polar residues" evidence="10">
    <location>
        <begin position="255"/>
        <end position="269"/>
    </location>
</feature>
<evidence type="ECO:0000256" key="7">
    <source>
        <dbReference type="ARBA" id="ARBA00022989"/>
    </source>
</evidence>
<accession>A0AA41S7C1</accession>
<evidence type="ECO:0000256" key="2">
    <source>
        <dbReference type="ARBA" id="ARBA00009665"/>
    </source>
</evidence>
<keyword evidence="3" id="KW-0813">Transport</keyword>
<feature type="domain" description="EXS" evidence="12">
    <location>
        <begin position="652"/>
        <end position="846"/>
    </location>
</feature>
<evidence type="ECO:0000313" key="14">
    <source>
        <dbReference type="EMBL" id="MCL7027778.1"/>
    </source>
</evidence>
<evidence type="ECO:0000259" key="13">
    <source>
        <dbReference type="PROSITE" id="PS51382"/>
    </source>
</evidence>
<feature type="transmembrane region" description="Helical" evidence="11">
    <location>
        <begin position="487"/>
        <end position="507"/>
    </location>
</feature>
<dbReference type="PROSITE" id="PS51382">
    <property type="entry name" value="SPX"/>
    <property type="match status" value="1"/>
</dbReference>
<dbReference type="PANTHER" id="PTHR10783:SF4">
    <property type="entry name" value="PHOSPHATE TRANSPORTER PHO1 HOMOLOG 3"/>
    <property type="match status" value="1"/>
</dbReference>
<feature type="transmembrane region" description="Helical" evidence="11">
    <location>
        <begin position="763"/>
        <end position="779"/>
    </location>
</feature>
<keyword evidence="8 11" id="KW-0472">Membrane</keyword>
<dbReference type="GO" id="GO:0016036">
    <property type="term" value="P:cellular response to phosphate starvation"/>
    <property type="evidence" value="ECO:0007669"/>
    <property type="project" value="TreeGrafter"/>
</dbReference>
<dbReference type="AlphaFoldDB" id="A0AA41S7C1"/>
<feature type="transmembrane region" description="Helical" evidence="11">
    <location>
        <begin position="527"/>
        <end position="548"/>
    </location>
</feature>
<dbReference type="InterPro" id="IPR004331">
    <property type="entry name" value="SPX_dom"/>
</dbReference>
<evidence type="ECO:0000256" key="6">
    <source>
        <dbReference type="ARBA" id="ARBA00022692"/>
    </source>
</evidence>
<feature type="transmembrane region" description="Helical" evidence="11">
    <location>
        <begin position="655"/>
        <end position="674"/>
    </location>
</feature>
<keyword evidence="5" id="KW-0592">Phosphate transport</keyword>
<keyword evidence="4" id="KW-1003">Cell membrane</keyword>
<reference evidence="14" key="1">
    <citation type="submission" date="2022-03" db="EMBL/GenBank/DDBJ databases">
        <title>A functionally conserved STORR gene fusion in Papaver species that diverged 16.8 million years ago.</title>
        <authorList>
            <person name="Catania T."/>
        </authorList>
    </citation>
    <scope>NUCLEOTIDE SEQUENCE</scope>
    <source>
        <strain evidence="14">S-191538</strain>
    </source>
</reference>
<keyword evidence="15" id="KW-1185">Reference proteome</keyword>
<protein>
    <submittedName>
        <fullName evidence="14">Uncharacterized protein</fullName>
    </submittedName>
</protein>
<dbReference type="InterPro" id="IPR034092">
    <property type="entry name" value="PHO1_SPX"/>
</dbReference>
<keyword evidence="7 11" id="KW-1133">Transmembrane helix</keyword>
<dbReference type="PROSITE" id="PS51380">
    <property type="entry name" value="EXS"/>
    <property type="match status" value="1"/>
</dbReference>
<dbReference type="GO" id="GO:0005886">
    <property type="term" value="C:plasma membrane"/>
    <property type="evidence" value="ECO:0007669"/>
    <property type="project" value="UniProtKB-SubCell"/>
</dbReference>
<evidence type="ECO:0000256" key="5">
    <source>
        <dbReference type="ARBA" id="ARBA00022592"/>
    </source>
</evidence>
<dbReference type="Proteomes" id="UP001177140">
    <property type="component" value="Unassembled WGS sequence"/>
</dbReference>
<evidence type="ECO:0000256" key="11">
    <source>
        <dbReference type="SAM" id="Phobius"/>
    </source>
</evidence>
<dbReference type="GO" id="GO:0005802">
    <property type="term" value="C:trans-Golgi network"/>
    <property type="evidence" value="ECO:0007669"/>
    <property type="project" value="TreeGrafter"/>
</dbReference>
<evidence type="ECO:0000259" key="12">
    <source>
        <dbReference type="PROSITE" id="PS51380"/>
    </source>
</evidence>
<feature type="compositionally biased region" description="Low complexity" evidence="10">
    <location>
        <begin position="208"/>
        <end position="228"/>
    </location>
</feature>
<dbReference type="PANTHER" id="PTHR10783">
    <property type="entry name" value="XENOTROPIC AND POLYTROPIC RETROVIRUS RECEPTOR 1-RELATED"/>
    <property type="match status" value="1"/>
</dbReference>
<dbReference type="GO" id="GO:0000822">
    <property type="term" value="F:inositol hexakisphosphate binding"/>
    <property type="evidence" value="ECO:0007669"/>
    <property type="project" value="TreeGrafter"/>
</dbReference>
<dbReference type="InterPro" id="IPR004342">
    <property type="entry name" value="EXS_C"/>
</dbReference>
<dbReference type="Pfam" id="PF03124">
    <property type="entry name" value="EXS"/>
    <property type="match status" value="1"/>
</dbReference>
<feature type="transmembrane region" description="Helical" evidence="11">
    <location>
        <begin position="714"/>
        <end position="742"/>
    </location>
</feature>
<evidence type="ECO:0000256" key="9">
    <source>
        <dbReference type="ARBA" id="ARBA00043939"/>
    </source>
</evidence>
<evidence type="ECO:0000256" key="8">
    <source>
        <dbReference type="ARBA" id="ARBA00023136"/>
    </source>
</evidence>
<sequence length="846" mass="97512">MKFGKEFTSQMVPEWEGAYMDYASLKSVLEDLKLFKLKNPHQNNKHSHINPTVAAADGGGGLNRNFTMYRSFSGLLSRIPSISLTHSPGHHHHGLIHHEEPVILVQSLDHHGDPEQGRSIDYHKYETKFLMSNEGGGELEEEFFYRLDDEFNKVNKFYKDKVDQVMNEAALLNKQMDGLIAFRVKVEHPDDQEDKFEQLSKEIAESAAAFSVSSPSSPTPIISSPKTTEMVHMDVIEETNESSSRGNYSEENKPSSHNGNSYSEESAPSNRAKHLDDESNIIDCGDEKKPKELKTRRPAPLDILNNVKIFNTLGTPRSTVKGILSKNGKYEELNFGKKNLKRVEEQLKSAFIHFYHKLQLLKSYSFLNLMAFSKIMKRYDKVTSRSASKIYLKMVDNSYIGSSDDVTRLMDRVEATFIKHFSNSNRSSGMNILRSKKRRERHRTTYSSGFFSGCTIALLVSLILVIHVRKLIKNEGSTRYMETMFPLYSLFGFVVLHMLMYSANLFFWQCHRINYPFIFGFKQGTELGFRQVFLVSTILATISLAGVLANLDMEMDITTKKYEALTELIPLALVVLVLLITFCPLDIMYRSSRFFFIQTTFHCICAPFYKVTLPDFVLADQFTSQVQALRSLEFYICYYAWGDYRYRESSFKTNSVFNTSNFIVAIIPFWLRFLQCIRRYLEEKDIMQGINGLKFLSIIGAVLMRTAYSKWHGMGWWVMAWISSVIAAVAATYWDLVVDWGLLQRNSKNPWLRDKLLVSQKSVYFGAMVLNVLLRFAWLQTVLNFQLSFLHSEALIAIVASLEIIRRGIWNFFRLENEHLNNVGKFRAFKTVPLPFNYDEVEDKDE</sequence>
<evidence type="ECO:0000256" key="4">
    <source>
        <dbReference type="ARBA" id="ARBA00022475"/>
    </source>
</evidence>
<feature type="compositionally biased region" description="Basic and acidic residues" evidence="10">
    <location>
        <begin position="285"/>
        <end position="294"/>
    </location>
</feature>
<evidence type="ECO:0000256" key="10">
    <source>
        <dbReference type="SAM" id="MobiDB-lite"/>
    </source>
</evidence>
<comment type="function">
    <text evidence="9">May transport inorganic phosphate (Pi).</text>
</comment>
<comment type="similarity">
    <text evidence="2">Belongs to the SYG1 (TC 2.A.94) family.</text>
</comment>
<dbReference type="Pfam" id="PF03105">
    <property type="entry name" value="SPX"/>
    <property type="match status" value="1"/>
</dbReference>
<feature type="transmembrane region" description="Helical" evidence="11">
    <location>
        <begin position="686"/>
        <end position="708"/>
    </location>
</feature>
<evidence type="ECO:0000313" key="15">
    <source>
        <dbReference type="Proteomes" id="UP001177140"/>
    </source>
</evidence>
<evidence type="ECO:0000256" key="1">
    <source>
        <dbReference type="ARBA" id="ARBA00004651"/>
    </source>
</evidence>
<feature type="region of interest" description="Disordered" evidence="10">
    <location>
        <begin position="208"/>
        <end position="294"/>
    </location>
</feature>
<comment type="subcellular location">
    <subcellularLocation>
        <location evidence="1">Cell membrane</location>
        <topology evidence="1">Multi-pass membrane protein</topology>
    </subcellularLocation>
</comment>
<feature type="domain" description="SPX" evidence="13">
    <location>
        <begin position="1"/>
        <end position="393"/>
    </location>
</feature>
<feature type="transmembrane region" description="Helical" evidence="11">
    <location>
        <begin position="568"/>
        <end position="587"/>
    </location>
</feature>
<feature type="transmembrane region" description="Helical" evidence="11">
    <location>
        <begin position="444"/>
        <end position="467"/>
    </location>
</feature>
<name>A0AA41S7C1_PAPNU</name>
<dbReference type="CDD" id="cd14476">
    <property type="entry name" value="SPX_PHO1_like"/>
    <property type="match status" value="1"/>
</dbReference>
<organism evidence="14 15">
    <name type="scientific">Papaver nudicaule</name>
    <name type="common">Iceland poppy</name>
    <dbReference type="NCBI Taxonomy" id="74823"/>
    <lineage>
        <taxon>Eukaryota</taxon>
        <taxon>Viridiplantae</taxon>
        <taxon>Streptophyta</taxon>
        <taxon>Embryophyta</taxon>
        <taxon>Tracheophyta</taxon>
        <taxon>Spermatophyta</taxon>
        <taxon>Magnoliopsida</taxon>
        <taxon>Ranunculales</taxon>
        <taxon>Papaveraceae</taxon>
        <taxon>Papaveroideae</taxon>
        <taxon>Papaver</taxon>
    </lineage>
</organism>
<evidence type="ECO:0000256" key="3">
    <source>
        <dbReference type="ARBA" id="ARBA00022448"/>
    </source>
</evidence>